<dbReference type="EMBL" id="MU857079">
    <property type="protein sequence ID" value="KAK4150343.1"/>
    <property type="molecule type" value="Genomic_DNA"/>
</dbReference>
<dbReference type="PANTHER" id="PTHR42699:SF1">
    <property type="entry name" value="CYSTATHIONINE GAMMA-SYNTHASE-RELATED"/>
    <property type="match status" value="1"/>
</dbReference>
<dbReference type="GO" id="GO:0003962">
    <property type="term" value="F:cystathionine gamma-synthase activity"/>
    <property type="evidence" value="ECO:0007669"/>
    <property type="project" value="TreeGrafter"/>
</dbReference>
<gene>
    <name evidence="4" type="ORF">C8A00DRAFT_46246</name>
</gene>
<dbReference type="PANTHER" id="PTHR42699">
    <property type="match status" value="1"/>
</dbReference>
<dbReference type="InterPro" id="IPR051750">
    <property type="entry name" value="Trans-sulfuration_enzymes"/>
</dbReference>
<keyword evidence="2 3" id="KW-0663">Pyridoxal phosphate</keyword>
<keyword evidence="4" id="KW-0808">Transferase</keyword>
<dbReference type="SUPFAM" id="SSF53383">
    <property type="entry name" value="PLP-dependent transferases"/>
    <property type="match status" value="1"/>
</dbReference>
<dbReference type="GO" id="GO:0030170">
    <property type="term" value="F:pyridoxal phosphate binding"/>
    <property type="evidence" value="ECO:0007669"/>
    <property type="project" value="InterPro"/>
</dbReference>
<sequence>MDPILDPWKPRAFPLGTRHPPGEKHAVSVSLPTWQSVVKYSRDTECNSPSNLSRKVTTGYPRFDIHEAVQILSRRVIDRLRLNADERRSEHERVKHIKFLGSPEIVRFSPPTPDAGDETDHWTTFYTLLFPGTCLDHVLWYWRDAGCGMSSRQAEYCLEVFDNLKSESANNGYCTRGRENSPSVVGLPSGQAEKQALKGLIAHLATSENNNDGSSPVSPGLGDVFLFPTGMNAIHTVSRALVSLPGQHEVIGYGWLYTETRTALERGAWDGIALYHKGSAEELDDLDAALTSGQHIQALFCEFPGNVLLASPDLLRIHALATKYNFIVVCDDSVSTAVNTDILPFVDIVVTSLTKMFSGGGNVTAGRAVLNPQSHHYTSIKSRLAAIYEDTLFPLDAITLQKNSTDILSRFQRANDNALAVVDLLTRHPSVARVNHPSVVPTAALYNRHRRARGGSGHLLSIVFRNPRSAEVFYDGLDVCKGTSFGTNFTLCIPFVILAHYRELDWVESLGIAKHLLRLSVGVEDTEEILRVVSRALADVEEFEGM</sequence>
<dbReference type="Gene3D" id="3.90.1150.10">
    <property type="entry name" value="Aspartate Aminotransferase, domain 1"/>
    <property type="match status" value="1"/>
</dbReference>
<accession>A0AAN6VF58</accession>
<evidence type="ECO:0000313" key="5">
    <source>
        <dbReference type="Proteomes" id="UP001302745"/>
    </source>
</evidence>
<evidence type="ECO:0000313" key="4">
    <source>
        <dbReference type="EMBL" id="KAK4150343.1"/>
    </source>
</evidence>
<dbReference type="Proteomes" id="UP001302745">
    <property type="component" value="Unassembled WGS sequence"/>
</dbReference>
<reference evidence="4" key="2">
    <citation type="submission" date="2023-05" db="EMBL/GenBank/DDBJ databases">
        <authorList>
            <consortium name="Lawrence Berkeley National Laboratory"/>
            <person name="Steindorff A."/>
            <person name="Hensen N."/>
            <person name="Bonometti L."/>
            <person name="Westerberg I."/>
            <person name="Brannstrom I.O."/>
            <person name="Guillou S."/>
            <person name="Cros-Aarteil S."/>
            <person name="Calhoun S."/>
            <person name="Haridas S."/>
            <person name="Kuo A."/>
            <person name="Mondo S."/>
            <person name="Pangilinan J."/>
            <person name="Riley R."/>
            <person name="Labutti K."/>
            <person name="Andreopoulos B."/>
            <person name="Lipzen A."/>
            <person name="Chen C."/>
            <person name="Yanf M."/>
            <person name="Daum C."/>
            <person name="Ng V."/>
            <person name="Clum A."/>
            <person name="Ohm R."/>
            <person name="Martin F."/>
            <person name="Silar P."/>
            <person name="Natvig D."/>
            <person name="Lalanne C."/>
            <person name="Gautier V."/>
            <person name="Ament-Velasquez S.L."/>
            <person name="Kruys A."/>
            <person name="Hutchinson M.I."/>
            <person name="Powell A.J."/>
            <person name="Barry K."/>
            <person name="Miller A.N."/>
            <person name="Grigoriev I.V."/>
            <person name="Debuchy R."/>
            <person name="Gladieux P."/>
            <person name="Thoren M.H."/>
            <person name="Johannesson H."/>
        </authorList>
    </citation>
    <scope>NUCLEOTIDE SEQUENCE</scope>
    <source>
        <strain evidence="4">CBS 538.74</strain>
    </source>
</reference>
<protein>
    <submittedName>
        <fullName evidence="4">Pyridoxal phosphate-dependent transferase</fullName>
    </submittedName>
</protein>
<dbReference type="InterPro" id="IPR015421">
    <property type="entry name" value="PyrdxlP-dep_Trfase_major"/>
</dbReference>
<name>A0AAN6VF58_9PEZI</name>
<dbReference type="GO" id="GO:0019346">
    <property type="term" value="P:transsulfuration"/>
    <property type="evidence" value="ECO:0007669"/>
    <property type="project" value="InterPro"/>
</dbReference>
<dbReference type="InterPro" id="IPR000277">
    <property type="entry name" value="Cys/Met-Metab_PyrdxlP-dep_enz"/>
</dbReference>
<comment type="cofactor">
    <cofactor evidence="1 3">
        <name>pyridoxal 5'-phosphate</name>
        <dbReference type="ChEBI" id="CHEBI:597326"/>
    </cofactor>
</comment>
<dbReference type="Pfam" id="PF01053">
    <property type="entry name" value="Cys_Met_Meta_PP"/>
    <property type="match status" value="1"/>
</dbReference>
<evidence type="ECO:0000256" key="3">
    <source>
        <dbReference type="RuleBase" id="RU362118"/>
    </source>
</evidence>
<dbReference type="AlphaFoldDB" id="A0AAN6VF58"/>
<keyword evidence="5" id="KW-1185">Reference proteome</keyword>
<proteinExistence type="inferred from homology"/>
<comment type="caution">
    <text evidence="4">The sequence shown here is derived from an EMBL/GenBank/DDBJ whole genome shotgun (WGS) entry which is preliminary data.</text>
</comment>
<reference evidence="4" key="1">
    <citation type="journal article" date="2023" name="Mol. Phylogenet. Evol.">
        <title>Genome-scale phylogeny and comparative genomics of the fungal order Sordariales.</title>
        <authorList>
            <person name="Hensen N."/>
            <person name="Bonometti L."/>
            <person name="Westerberg I."/>
            <person name="Brannstrom I.O."/>
            <person name="Guillou S."/>
            <person name="Cros-Aarteil S."/>
            <person name="Calhoun S."/>
            <person name="Haridas S."/>
            <person name="Kuo A."/>
            <person name="Mondo S."/>
            <person name="Pangilinan J."/>
            <person name="Riley R."/>
            <person name="LaButti K."/>
            <person name="Andreopoulos B."/>
            <person name="Lipzen A."/>
            <person name="Chen C."/>
            <person name="Yan M."/>
            <person name="Daum C."/>
            <person name="Ng V."/>
            <person name="Clum A."/>
            <person name="Steindorff A."/>
            <person name="Ohm R.A."/>
            <person name="Martin F."/>
            <person name="Silar P."/>
            <person name="Natvig D.O."/>
            <person name="Lalanne C."/>
            <person name="Gautier V."/>
            <person name="Ament-Velasquez S.L."/>
            <person name="Kruys A."/>
            <person name="Hutchinson M.I."/>
            <person name="Powell A.J."/>
            <person name="Barry K."/>
            <person name="Miller A.N."/>
            <person name="Grigoriev I.V."/>
            <person name="Debuchy R."/>
            <person name="Gladieux P."/>
            <person name="Hiltunen Thoren M."/>
            <person name="Johannesson H."/>
        </authorList>
    </citation>
    <scope>NUCLEOTIDE SEQUENCE</scope>
    <source>
        <strain evidence="4">CBS 538.74</strain>
    </source>
</reference>
<dbReference type="InterPro" id="IPR015424">
    <property type="entry name" value="PyrdxlP-dep_Trfase"/>
</dbReference>
<comment type="similarity">
    <text evidence="3">Belongs to the trans-sulfuration enzymes family.</text>
</comment>
<dbReference type="InterPro" id="IPR015422">
    <property type="entry name" value="PyrdxlP-dep_Trfase_small"/>
</dbReference>
<evidence type="ECO:0000256" key="2">
    <source>
        <dbReference type="ARBA" id="ARBA00022898"/>
    </source>
</evidence>
<dbReference type="Gene3D" id="3.40.640.10">
    <property type="entry name" value="Type I PLP-dependent aspartate aminotransferase-like (Major domain)"/>
    <property type="match status" value="1"/>
</dbReference>
<evidence type="ECO:0000256" key="1">
    <source>
        <dbReference type="ARBA" id="ARBA00001933"/>
    </source>
</evidence>
<organism evidence="4 5">
    <name type="scientific">Chaetomidium leptoderma</name>
    <dbReference type="NCBI Taxonomy" id="669021"/>
    <lineage>
        <taxon>Eukaryota</taxon>
        <taxon>Fungi</taxon>
        <taxon>Dikarya</taxon>
        <taxon>Ascomycota</taxon>
        <taxon>Pezizomycotina</taxon>
        <taxon>Sordariomycetes</taxon>
        <taxon>Sordariomycetidae</taxon>
        <taxon>Sordariales</taxon>
        <taxon>Chaetomiaceae</taxon>
        <taxon>Chaetomidium</taxon>
    </lineage>
</organism>